<gene>
    <name evidence="1" type="ORF">EEDITHA_LOCUS4739</name>
</gene>
<evidence type="ECO:0000313" key="1">
    <source>
        <dbReference type="EMBL" id="CAH2088596.1"/>
    </source>
</evidence>
<sequence length="113" mass="12507">MKRKTEEWCKIATEFNAISGTGGGPPKKGIEDPIINRVLELIQARVSGFVNCYDSDGTQILDIDICESQSLVKSNEPTVTTSSDVITAYTMDWSQYTPSKLKKKSSFEEIAKP</sequence>
<accession>A0AAU9TS22</accession>
<comment type="caution">
    <text evidence="1">The sequence shown here is derived from an EMBL/GenBank/DDBJ whole genome shotgun (WGS) entry which is preliminary data.</text>
</comment>
<name>A0AAU9TS22_EUPED</name>
<evidence type="ECO:0008006" key="3">
    <source>
        <dbReference type="Google" id="ProtNLM"/>
    </source>
</evidence>
<dbReference type="EMBL" id="CAKOGL010000007">
    <property type="protein sequence ID" value="CAH2088596.1"/>
    <property type="molecule type" value="Genomic_DNA"/>
</dbReference>
<dbReference type="AlphaFoldDB" id="A0AAU9TS22"/>
<proteinExistence type="predicted"/>
<evidence type="ECO:0000313" key="2">
    <source>
        <dbReference type="Proteomes" id="UP001153954"/>
    </source>
</evidence>
<keyword evidence="2" id="KW-1185">Reference proteome</keyword>
<protein>
    <recommendedName>
        <fullName evidence="3">Regulatory protein zeste</fullName>
    </recommendedName>
</protein>
<organism evidence="1 2">
    <name type="scientific">Euphydryas editha</name>
    <name type="common">Edith's checkerspot</name>
    <dbReference type="NCBI Taxonomy" id="104508"/>
    <lineage>
        <taxon>Eukaryota</taxon>
        <taxon>Metazoa</taxon>
        <taxon>Ecdysozoa</taxon>
        <taxon>Arthropoda</taxon>
        <taxon>Hexapoda</taxon>
        <taxon>Insecta</taxon>
        <taxon>Pterygota</taxon>
        <taxon>Neoptera</taxon>
        <taxon>Endopterygota</taxon>
        <taxon>Lepidoptera</taxon>
        <taxon>Glossata</taxon>
        <taxon>Ditrysia</taxon>
        <taxon>Papilionoidea</taxon>
        <taxon>Nymphalidae</taxon>
        <taxon>Nymphalinae</taxon>
        <taxon>Euphydryas</taxon>
    </lineage>
</organism>
<reference evidence="1" key="1">
    <citation type="submission" date="2022-03" db="EMBL/GenBank/DDBJ databases">
        <authorList>
            <person name="Tunstrom K."/>
        </authorList>
    </citation>
    <scope>NUCLEOTIDE SEQUENCE</scope>
</reference>
<dbReference type="Proteomes" id="UP001153954">
    <property type="component" value="Unassembled WGS sequence"/>
</dbReference>